<evidence type="ECO:0000313" key="2">
    <source>
        <dbReference type="Proteomes" id="UP000294562"/>
    </source>
</evidence>
<dbReference type="SUPFAM" id="SSF52540">
    <property type="entry name" value="P-loop containing nucleoside triphosphate hydrolases"/>
    <property type="match status" value="1"/>
</dbReference>
<dbReference type="RefSeq" id="WP_133344119.1">
    <property type="nucleotide sequence ID" value="NZ_SMZO01000060.1"/>
</dbReference>
<dbReference type="AlphaFoldDB" id="A0A4R6AQ27"/>
<dbReference type="InterPro" id="IPR014153">
    <property type="entry name" value="Ds_break_AddB"/>
</dbReference>
<keyword evidence="2" id="KW-1185">Reference proteome</keyword>
<feature type="non-terminal residue" evidence="1">
    <location>
        <position position="665"/>
    </location>
</feature>
<dbReference type="Proteomes" id="UP000294562">
    <property type="component" value="Unassembled WGS sequence"/>
</dbReference>
<dbReference type="NCBIfam" id="TIGR02786">
    <property type="entry name" value="addB_alphas"/>
    <property type="match status" value="1"/>
</dbReference>
<name>A0A4R6AQ27_9RHOB</name>
<reference evidence="1 2" key="1">
    <citation type="submission" date="2019-03" db="EMBL/GenBank/DDBJ databases">
        <title>Rhodobacteraceae bacterium SM1902, a new member of the family Rhodobacteraceae isolated from Yantai.</title>
        <authorList>
            <person name="Sun Y."/>
        </authorList>
    </citation>
    <scope>NUCLEOTIDE SEQUENCE [LARGE SCALE GENOMIC DNA]</scope>
    <source>
        <strain evidence="1 2">SM1902</strain>
    </source>
</reference>
<dbReference type="EMBL" id="SMZO01000060">
    <property type="protein sequence ID" value="TDL84698.1"/>
    <property type="molecule type" value="Genomic_DNA"/>
</dbReference>
<sequence>MKPRPTINLGGLFAVPPGVDFPRALVDGLVQRFAGAPPEALARTTVYVNTRRMERRIVDLFSEGPARLLPRLRLITDIGRETIETLPPVVPALRRKLELARLIEALIDAEPDLAPRDAAFDLASSLAALMDEMQGEGVSLSDIDALDVSDLSGHWARSQKFLSLVGQFIAPDPNAPTDPEARQRRMVEMLLARWQDTPPANPVIVAGSTGSRGATAMFMQAVAHLPNGAVVLPGVDAHMPHDVWSGLTADPPQEDHPQYRFAVLAKKLGTDPARIPIWGGPDAPSPSRNALVSLAMRPAPVTDSWRRDGPSLGDLPDATQGLCLIEAADPRYEAMAIALRLRAALEDGQTAALITPDRMLTRRVAATLDRWGIEPDDSAGQPLRQTAVGRLVRHVAALFGQKLTAEALIVLLKHPMVHAGTGRNQHLKWVRELERRLRRYGPPFPDAAALATWAEGNRRKGDAGPDPRPWAEWVAETCLGHENPADGGQTRVPLLDMTNRLLATVEALAIGADGDHTALKVWDDPDGKAAHKALGELLNEAPCAAPVTPSAFRALLDSIMGGEVREPITPDPRVMIWGTLEARVQGADLVILGSLNDGSWPEMPAPDPWLNRRMRKEAGLLLPERRIGLSAHDFQQAIAAPDVVLSRARRDGEAETVPSRWLNRI</sequence>
<evidence type="ECO:0000313" key="1">
    <source>
        <dbReference type="EMBL" id="TDL84698.1"/>
    </source>
</evidence>
<proteinExistence type="predicted"/>
<organism evidence="1 2">
    <name type="scientific">Meridianimarinicoccus aquatilis</name>
    <dbReference type="NCBI Taxonomy" id="2552766"/>
    <lineage>
        <taxon>Bacteria</taxon>
        <taxon>Pseudomonadati</taxon>
        <taxon>Pseudomonadota</taxon>
        <taxon>Alphaproteobacteria</taxon>
        <taxon>Rhodobacterales</taxon>
        <taxon>Paracoccaceae</taxon>
        <taxon>Meridianimarinicoccus</taxon>
    </lineage>
</organism>
<gene>
    <name evidence="1" type="primary">addB</name>
    <name evidence="1" type="ORF">E2L05_17540</name>
</gene>
<protein>
    <submittedName>
        <fullName evidence="1">Double-strand break repair protein AddB</fullName>
    </submittedName>
</protein>
<comment type="caution">
    <text evidence="1">The sequence shown here is derived from an EMBL/GenBank/DDBJ whole genome shotgun (WGS) entry which is preliminary data.</text>
</comment>
<accession>A0A4R6AQ27</accession>
<dbReference type="InterPro" id="IPR027417">
    <property type="entry name" value="P-loop_NTPase"/>
</dbReference>
<dbReference type="OrthoDB" id="9780606at2"/>